<dbReference type="Gene3D" id="3.40.50.1820">
    <property type="entry name" value="alpha/beta hydrolase"/>
    <property type="match status" value="1"/>
</dbReference>
<dbReference type="Proteomes" id="UP000002195">
    <property type="component" value="Unassembled WGS sequence"/>
</dbReference>
<dbReference type="EMBL" id="AAFI02000125">
    <property type="protein sequence ID" value="EAL63025.1"/>
    <property type="molecule type" value="Genomic_DNA"/>
</dbReference>
<accession>Q54IE5</accession>
<dbReference type="PANTHER" id="PTHR11247">
    <property type="entry name" value="PALMITOYL-PROTEIN THIOESTERASE/DOLICHYLDIPHOSPHATASE 1"/>
    <property type="match status" value="1"/>
</dbReference>
<comment type="caution">
    <text evidence="3">The sequence shown here is derived from an EMBL/GenBank/DDBJ whole genome shotgun (WGS) entry which is preliminary data.</text>
</comment>
<dbReference type="KEGG" id="ddi:DDB_G0288807"/>
<dbReference type="GeneID" id="8626818"/>
<dbReference type="InParanoid" id="Q54IE5"/>
<dbReference type="FunFam" id="3.40.50.1820:FF:000872">
    <property type="entry name" value="Uncharacterized protein"/>
    <property type="match status" value="1"/>
</dbReference>
<organism evidence="3 4">
    <name type="scientific">Dictyostelium discoideum</name>
    <name type="common">Social amoeba</name>
    <dbReference type="NCBI Taxonomy" id="44689"/>
    <lineage>
        <taxon>Eukaryota</taxon>
        <taxon>Amoebozoa</taxon>
        <taxon>Evosea</taxon>
        <taxon>Eumycetozoa</taxon>
        <taxon>Dictyostelia</taxon>
        <taxon>Dictyosteliales</taxon>
        <taxon>Dictyosteliaceae</taxon>
        <taxon>Dictyostelium</taxon>
    </lineage>
</organism>
<evidence type="ECO:0000256" key="2">
    <source>
        <dbReference type="SAM" id="SignalP"/>
    </source>
</evidence>
<feature type="signal peptide" evidence="2">
    <location>
        <begin position="1"/>
        <end position="23"/>
    </location>
</feature>
<sequence>MNKLFITFILSTLLLSVVCIVKSQSDSYKPILLMHGFAISEDCGANTDWDTMLKYIQKNNPDQIAIALDVDNHLKSTKPMFTQINDIYLLMTSILENNSSFANGFHIIAHSQGALLMRSLVEMYGFKVDNFISLAGVHNGVFGVGFTNDYWFGNFTDKELTDLMYSSSMQKEFSVANWWNDPKDNDRYIKENFFLPALNQELSELTPEFKANFVSSIGGSFNAFGSQDDEVVDPWISELFGYYNENMVMIPINETYSYQQDSYGLKTLDNQGKLKLTQVDGVKHADWLRREDLFNQYILPLISK</sequence>
<evidence type="ECO:0000256" key="1">
    <source>
        <dbReference type="ARBA" id="ARBA00022801"/>
    </source>
</evidence>
<dbReference type="PRO" id="PR:Q54IE5"/>
<evidence type="ECO:0000313" key="3">
    <source>
        <dbReference type="EMBL" id="EAL63025.1"/>
    </source>
</evidence>
<keyword evidence="1" id="KW-0378">Hydrolase</keyword>
<dbReference type="dictyBase" id="DDB_G0288807">
    <property type="gene designation" value="ppt2"/>
</dbReference>
<feature type="chain" id="PRO_5004249068" evidence="2">
    <location>
        <begin position="24"/>
        <end position="304"/>
    </location>
</feature>
<gene>
    <name evidence="3" type="primary">ppt2</name>
    <name evidence="3" type="ORF">DDB_G0288807</name>
</gene>
<dbReference type="InterPro" id="IPR029058">
    <property type="entry name" value="AB_hydrolase_fold"/>
</dbReference>
<dbReference type="RefSeq" id="XP_636532.1">
    <property type="nucleotide sequence ID" value="XM_631440.1"/>
</dbReference>
<dbReference type="AlphaFoldDB" id="Q54IE5"/>
<dbReference type="Reactome" id="R-DDI-75105">
    <property type="pathway name" value="Fatty acyl-CoA biosynthesis"/>
</dbReference>
<proteinExistence type="predicted"/>
<dbReference type="OMA" id="SMKPLWI"/>
<keyword evidence="4" id="KW-1185">Reference proteome</keyword>
<dbReference type="GO" id="GO:0016787">
    <property type="term" value="F:hydrolase activity"/>
    <property type="evidence" value="ECO:0007669"/>
    <property type="project" value="UniProtKB-KW"/>
</dbReference>
<reference evidence="3 4" key="1">
    <citation type="journal article" date="2005" name="Nature">
        <title>The genome of the social amoeba Dictyostelium discoideum.</title>
        <authorList>
            <consortium name="The Dictyostelium discoideum Sequencing Consortium"/>
            <person name="Eichinger L."/>
            <person name="Pachebat J.A."/>
            <person name="Glockner G."/>
            <person name="Rajandream M.A."/>
            <person name="Sucgang R."/>
            <person name="Berriman M."/>
            <person name="Song J."/>
            <person name="Olsen R."/>
            <person name="Szafranski K."/>
            <person name="Xu Q."/>
            <person name="Tunggal B."/>
            <person name="Kummerfeld S."/>
            <person name="Madera M."/>
            <person name="Konfortov B.A."/>
            <person name="Rivero F."/>
            <person name="Bankier A.T."/>
            <person name="Lehmann R."/>
            <person name="Hamlin N."/>
            <person name="Davies R."/>
            <person name="Gaudet P."/>
            <person name="Fey P."/>
            <person name="Pilcher K."/>
            <person name="Chen G."/>
            <person name="Saunders D."/>
            <person name="Sodergren E."/>
            <person name="Davis P."/>
            <person name="Kerhornou A."/>
            <person name="Nie X."/>
            <person name="Hall N."/>
            <person name="Anjard C."/>
            <person name="Hemphill L."/>
            <person name="Bason N."/>
            <person name="Farbrother P."/>
            <person name="Desany B."/>
            <person name="Just E."/>
            <person name="Morio T."/>
            <person name="Rost R."/>
            <person name="Churcher C."/>
            <person name="Cooper J."/>
            <person name="Haydock S."/>
            <person name="van Driessche N."/>
            <person name="Cronin A."/>
            <person name="Goodhead I."/>
            <person name="Muzny D."/>
            <person name="Mourier T."/>
            <person name="Pain A."/>
            <person name="Lu M."/>
            <person name="Harper D."/>
            <person name="Lindsay R."/>
            <person name="Hauser H."/>
            <person name="James K."/>
            <person name="Quiles M."/>
            <person name="Madan Babu M."/>
            <person name="Saito T."/>
            <person name="Buchrieser C."/>
            <person name="Wardroper A."/>
            <person name="Felder M."/>
            <person name="Thangavelu M."/>
            <person name="Johnson D."/>
            <person name="Knights A."/>
            <person name="Loulseged H."/>
            <person name="Mungall K."/>
            <person name="Oliver K."/>
            <person name="Price C."/>
            <person name="Quail M.A."/>
            <person name="Urushihara H."/>
            <person name="Hernandez J."/>
            <person name="Rabbinowitsch E."/>
            <person name="Steffen D."/>
            <person name="Sanders M."/>
            <person name="Ma J."/>
            <person name="Kohara Y."/>
            <person name="Sharp S."/>
            <person name="Simmonds M."/>
            <person name="Spiegler S."/>
            <person name="Tivey A."/>
            <person name="Sugano S."/>
            <person name="White B."/>
            <person name="Walker D."/>
            <person name="Woodward J."/>
            <person name="Winckler T."/>
            <person name="Tanaka Y."/>
            <person name="Shaulsky G."/>
            <person name="Schleicher M."/>
            <person name="Weinstock G."/>
            <person name="Rosenthal A."/>
            <person name="Cox E.C."/>
            <person name="Chisholm R.L."/>
            <person name="Gibbs R."/>
            <person name="Loomis W.F."/>
            <person name="Platzer M."/>
            <person name="Kay R.R."/>
            <person name="Williams J."/>
            <person name="Dear P.H."/>
            <person name="Noegel A.A."/>
            <person name="Barrell B."/>
            <person name="Kuspa A."/>
        </authorList>
    </citation>
    <scope>NUCLEOTIDE SEQUENCE [LARGE SCALE GENOMIC DNA]</scope>
    <source>
        <strain evidence="3 4">AX4</strain>
    </source>
</reference>
<dbReference type="FunCoup" id="Q54IE5">
    <property type="interactions" value="28"/>
</dbReference>
<dbReference type="STRING" id="44689.Q54IE5"/>
<dbReference type="PhylomeDB" id="Q54IE5"/>
<dbReference type="PaxDb" id="44689-DDB0233891"/>
<dbReference type="eggNOG" id="KOG2541">
    <property type="taxonomic scope" value="Eukaryota"/>
</dbReference>
<dbReference type="PANTHER" id="PTHR11247:SF45">
    <property type="entry name" value="PALMITOYL-PROTEIN THIOESTERASE 2"/>
    <property type="match status" value="1"/>
</dbReference>
<dbReference type="SMR" id="Q54IE5"/>
<evidence type="ECO:0000313" key="4">
    <source>
        <dbReference type="Proteomes" id="UP000002195"/>
    </source>
</evidence>
<dbReference type="ESTHER" id="dicdi-q54ie5">
    <property type="family name" value="Palmitoyl-protein_thioesterase"/>
</dbReference>
<dbReference type="Pfam" id="PF02089">
    <property type="entry name" value="Palm_thioest"/>
    <property type="match status" value="1"/>
</dbReference>
<protein>
    <submittedName>
        <fullName evidence="3">Palmitoyl-protein thioesterase 2</fullName>
    </submittedName>
</protein>
<dbReference type="HOGENOM" id="CLU_050129_1_0_1"/>
<name>Q54IE5_DICDI</name>
<dbReference type="VEuPathDB" id="AmoebaDB:DDB_G0288807"/>
<keyword evidence="2" id="KW-0732">Signal</keyword>
<dbReference type="SUPFAM" id="SSF53474">
    <property type="entry name" value="alpha/beta-Hydrolases"/>
    <property type="match status" value="1"/>
</dbReference>